<dbReference type="CDD" id="cd03443">
    <property type="entry name" value="PaaI_thioesterase"/>
    <property type="match status" value="1"/>
</dbReference>
<organism evidence="4">
    <name type="scientific">mine drainage metagenome</name>
    <dbReference type="NCBI Taxonomy" id="410659"/>
    <lineage>
        <taxon>unclassified sequences</taxon>
        <taxon>metagenomes</taxon>
        <taxon>ecological metagenomes</taxon>
    </lineage>
</organism>
<feature type="domain" description="Thioesterase" evidence="3">
    <location>
        <begin position="73"/>
        <end position="150"/>
    </location>
</feature>
<dbReference type="PANTHER" id="PTHR21660">
    <property type="entry name" value="THIOESTERASE SUPERFAMILY MEMBER-RELATED"/>
    <property type="match status" value="1"/>
</dbReference>
<reference evidence="4" key="1">
    <citation type="submission" date="2009-10" db="EMBL/GenBank/DDBJ databases">
        <title>Diversity of trophic interactions inside an arsenic-rich microbial ecosystem.</title>
        <authorList>
            <person name="Bertin P.N."/>
            <person name="Heinrich-Salmeron A."/>
            <person name="Pelletier E."/>
            <person name="Goulhen-Chollet F."/>
            <person name="Arsene-Ploetze F."/>
            <person name="Gallien S."/>
            <person name="Calteau A."/>
            <person name="Vallenet D."/>
            <person name="Casiot C."/>
            <person name="Chane-Woon-Ming B."/>
            <person name="Giloteaux L."/>
            <person name="Barakat M."/>
            <person name="Bonnefoy V."/>
            <person name="Bruneel O."/>
            <person name="Chandler M."/>
            <person name="Cleiss J."/>
            <person name="Duran R."/>
            <person name="Elbaz-Poulichet F."/>
            <person name="Fonknechten N."/>
            <person name="Lauga B."/>
            <person name="Mornico D."/>
            <person name="Ortet P."/>
            <person name="Schaeffer C."/>
            <person name="Siguier P."/>
            <person name="Alexander Thil Smith A."/>
            <person name="Van Dorsselaer A."/>
            <person name="Weissenbach J."/>
            <person name="Medigue C."/>
            <person name="Le Paslier D."/>
        </authorList>
    </citation>
    <scope>NUCLEOTIDE SEQUENCE</scope>
</reference>
<sequence>MNRERTYSWGDPAELIAAMGREESHLAWMQGMIEGRLPAPAFGATLELRPIEASLDRLTFAMPLREWMLNPAGGIHGGALAALLDSVMTLAVIARLDRSKIATTTTLTTHFVRPLLADGSEVRAVAEVLHCGRTHATARALLTDAQGRLAAHGDAAFAIVPAPFAAL</sequence>
<dbReference type="Pfam" id="PF03061">
    <property type="entry name" value="4HBT"/>
    <property type="match status" value="1"/>
</dbReference>
<proteinExistence type="inferred from homology"/>
<evidence type="ECO:0000256" key="2">
    <source>
        <dbReference type="ARBA" id="ARBA00022801"/>
    </source>
</evidence>
<comment type="similarity">
    <text evidence="1">Belongs to the thioesterase PaaI family.</text>
</comment>
<keyword evidence="2" id="KW-0378">Hydrolase</keyword>
<evidence type="ECO:0000259" key="3">
    <source>
        <dbReference type="Pfam" id="PF03061"/>
    </source>
</evidence>
<dbReference type="InterPro" id="IPR039298">
    <property type="entry name" value="ACOT13"/>
</dbReference>
<dbReference type="EMBL" id="CABL01000019">
    <property type="protein sequence ID" value="CBH76447.1"/>
    <property type="molecule type" value="Genomic_DNA"/>
</dbReference>
<protein>
    <recommendedName>
        <fullName evidence="3">Thioesterase domain-containing protein</fullName>
    </recommendedName>
</protein>
<dbReference type="AlphaFoldDB" id="E6PJ05"/>
<gene>
    <name evidence="4" type="ORF">CARN1_0927</name>
</gene>
<dbReference type="InterPro" id="IPR029069">
    <property type="entry name" value="HotDog_dom_sf"/>
</dbReference>
<dbReference type="InterPro" id="IPR003736">
    <property type="entry name" value="PAAI_dom"/>
</dbReference>
<dbReference type="NCBIfam" id="TIGR00369">
    <property type="entry name" value="unchar_dom_1"/>
    <property type="match status" value="1"/>
</dbReference>
<dbReference type="InterPro" id="IPR006683">
    <property type="entry name" value="Thioestr_dom"/>
</dbReference>
<dbReference type="Gene3D" id="3.10.129.10">
    <property type="entry name" value="Hotdog Thioesterase"/>
    <property type="match status" value="1"/>
</dbReference>
<comment type="caution">
    <text evidence="4">The sequence shown here is derived from an EMBL/GenBank/DDBJ whole genome shotgun (WGS) entry which is preliminary data.</text>
</comment>
<evidence type="ECO:0000256" key="1">
    <source>
        <dbReference type="ARBA" id="ARBA00008324"/>
    </source>
</evidence>
<name>E6PJ05_9ZZZZ</name>
<dbReference type="PANTHER" id="PTHR21660:SF1">
    <property type="entry name" value="ACYL-COENZYME A THIOESTERASE 13"/>
    <property type="match status" value="1"/>
</dbReference>
<evidence type="ECO:0000313" key="4">
    <source>
        <dbReference type="EMBL" id="CBH76447.1"/>
    </source>
</evidence>
<dbReference type="SUPFAM" id="SSF54637">
    <property type="entry name" value="Thioesterase/thiol ester dehydrase-isomerase"/>
    <property type="match status" value="1"/>
</dbReference>
<accession>E6PJ05</accession>
<dbReference type="GO" id="GO:0047617">
    <property type="term" value="F:fatty acyl-CoA hydrolase activity"/>
    <property type="evidence" value="ECO:0007669"/>
    <property type="project" value="InterPro"/>
</dbReference>